<name>A0A7D9ICR1_PARCT</name>
<protein>
    <submittedName>
        <fullName evidence="1">Transient receptor potential cation channel subfamily A member 1</fullName>
    </submittedName>
</protein>
<organism evidence="1 2">
    <name type="scientific">Paramuricea clavata</name>
    <name type="common">Red gorgonian</name>
    <name type="synonym">Violescent sea-whip</name>
    <dbReference type="NCBI Taxonomy" id="317549"/>
    <lineage>
        <taxon>Eukaryota</taxon>
        <taxon>Metazoa</taxon>
        <taxon>Cnidaria</taxon>
        <taxon>Anthozoa</taxon>
        <taxon>Octocorallia</taxon>
        <taxon>Malacalcyonacea</taxon>
        <taxon>Plexauridae</taxon>
        <taxon>Paramuricea</taxon>
    </lineage>
</organism>
<gene>
    <name evidence="1" type="ORF">PACLA_8A014128</name>
</gene>
<dbReference type="AlphaFoldDB" id="A0A7D9ICR1"/>
<sequence>MAQIIQITNADFFVRHHLASGDSSHNEVERCQSYVGDAICDGGPIEWEYRQPYGRLSNDQLANMTLEELEDSEHNRLKFNAFKVCDELTDRINGAPAPGGFMKAYTSVPCDEMFFNDEDYVQDYLHATKQKRKSLPGANYFNQVMSFVETHFERGEKYIEFVKFSCTKSEVCAFCSTHGWVGPPCETVPKPYPNYEADGFHYRSVFETPVEVDGKDREVDDFQPRKQARDHVIEGNLDRDEDVKGFCDKYMVEEILL</sequence>
<dbReference type="EMBL" id="CACRXK020004265">
    <property type="protein sequence ID" value="CAB4002133.1"/>
    <property type="molecule type" value="Genomic_DNA"/>
</dbReference>
<accession>A0A7D9ICR1</accession>
<evidence type="ECO:0000313" key="1">
    <source>
        <dbReference type="EMBL" id="CAB4002133.1"/>
    </source>
</evidence>
<proteinExistence type="predicted"/>
<keyword evidence="1" id="KW-0675">Receptor</keyword>
<evidence type="ECO:0000313" key="2">
    <source>
        <dbReference type="Proteomes" id="UP001152795"/>
    </source>
</evidence>
<reference evidence="1" key="1">
    <citation type="submission" date="2020-04" db="EMBL/GenBank/DDBJ databases">
        <authorList>
            <person name="Alioto T."/>
            <person name="Alioto T."/>
            <person name="Gomez Garrido J."/>
        </authorList>
    </citation>
    <scope>NUCLEOTIDE SEQUENCE</scope>
    <source>
        <strain evidence="1">A484AB</strain>
    </source>
</reference>
<comment type="caution">
    <text evidence="1">The sequence shown here is derived from an EMBL/GenBank/DDBJ whole genome shotgun (WGS) entry which is preliminary data.</text>
</comment>
<dbReference type="Proteomes" id="UP001152795">
    <property type="component" value="Unassembled WGS sequence"/>
</dbReference>
<keyword evidence="2" id="KW-1185">Reference proteome</keyword>
<dbReference type="OrthoDB" id="6090131at2759"/>